<dbReference type="EMBL" id="LSRQ01008328">
    <property type="protein sequence ID" value="OAY63678.1"/>
    <property type="molecule type" value="Genomic_DNA"/>
</dbReference>
<dbReference type="Gene3D" id="3.90.70.10">
    <property type="entry name" value="Cysteine proteinases"/>
    <property type="match status" value="1"/>
</dbReference>
<accession>A0A199UG06</accession>
<organism evidence="1 2">
    <name type="scientific">Ananas comosus</name>
    <name type="common">Pineapple</name>
    <name type="synonym">Ananas ananas</name>
    <dbReference type="NCBI Taxonomy" id="4615"/>
    <lineage>
        <taxon>Eukaryota</taxon>
        <taxon>Viridiplantae</taxon>
        <taxon>Streptophyta</taxon>
        <taxon>Embryophyta</taxon>
        <taxon>Tracheophyta</taxon>
        <taxon>Spermatophyta</taxon>
        <taxon>Magnoliopsida</taxon>
        <taxon>Liliopsida</taxon>
        <taxon>Poales</taxon>
        <taxon>Bromeliaceae</taxon>
        <taxon>Bromelioideae</taxon>
        <taxon>Ananas</taxon>
    </lineage>
</organism>
<sequence length="113" mass="13012">MRQIRLYMHAEGKGCFPLSVKRPNKVIQGQKGKCNRKLESHHVAHIDRYRRYFDKIVDLLPVVAAVGVDKSWYKYNGGVFQGYPTEKSNLNHEGVDPQEGDYLIGGRRIHETT</sequence>
<dbReference type="InterPro" id="IPR038765">
    <property type="entry name" value="Papain-like_cys_pep_sf"/>
</dbReference>
<gene>
    <name evidence="1" type="ORF">ACMD2_17976</name>
</gene>
<reference evidence="1 2" key="1">
    <citation type="journal article" date="2016" name="DNA Res.">
        <title>The draft genome of MD-2 pineapple using hybrid error correction of long reads.</title>
        <authorList>
            <person name="Redwan R.M."/>
            <person name="Saidin A."/>
            <person name="Kumar S.V."/>
        </authorList>
    </citation>
    <scope>NUCLEOTIDE SEQUENCE [LARGE SCALE GENOMIC DNA]</scope>
    <source>
        <strain evidence="2">cv. MD2</strain>
        <tissue evidence="1">Leaf</tissue>
    </source>
</reference>
<dbReference type="AlphaFoldDB" id="A0A199UG06"/>
<dbReference type="Proteomes" id="UP000092600">
    <property type="component" value="Unassembled WGS sequence"/>
</dbReference>
<proteinExistence type="predicted"/>
<dbReference type="SUPFAM" id="SSF54001">
    <property type="entry name" value="Cysteine proteinases"/>
    <property type="match status" value="1"/>
</dbReference>
<protein>
    <submittedName>
        <fullName evidence="1">Uncharacterized protein</fullName>
    </submittedName>
</protein>
<evidence type="ECO:0000313" key="2">
    <source>
        <dbReference type="Proteomes" id="UP000092600"/>
    </source>
</evidence>
<evidence type="ECO:0000313" key="1">
    <source>
        <dbReference type="EMBL" id="OAY63678.1"/>
    </source>
</evidence>
<name>A0A199UG06_ANACO</name>
<comment type="caution">
    <text evidence="1">The sequence shown here is derived from an EMBL/GenBank/DDBJ whole genome shotgun (WGS) entry which is preliminary data.</text>
</comment>